<name>A0ACC3ZHA7_COLTU</name>
<organism evidence="1 2">
    <name type="scientific">Colletotrichum truncatum</name>
    <name type="common">Anthracnose fungus</name>
    <name type="synonym">Colletotrichum capsici</name>
    <dbReference type="NCBI Taxonomy" id="5467"/>
    <lineage>
        <taxon>Eukaryota</taxon>
        <taxon>Fungi</taxon>
        <taxon>Dikarya</taxon>
        <taxon>Ascomycota</taxon>
        <taxon>Pezizomycotina</taxon>
        <taxon>Sordariomycetes</taxon>
        <taxon>Hypocreomycetidae</taxon>
        <taxon>Glomerellales</taxon>
        <taxon>Glomerellaceae</taxon>
        <taxon>Colletotrichum</taxon>
        <taxon>Colletotrichum truncatum species complex</taxon>
    </lineage>
</organism>
<reference evidence="1 2" key="1">
    <citation type="journal article" date="2020" name="Phytopathology">
        <title>Genome Sequence Resources of Colletotrichum truncatum, C. plurivorum, C. musicola, and C. sojae: Four Species Pathogenic to Soybean (Glycine max).</title>
        <authorList>
            <person name="Rogerio F."/>
            <person name="Boufleur T.R."/>
            <person name="Ciampi-Guillardi M."/>
            <person name="Sukno S.A."/>
            <person name="Thon M.R."/>
            <person name="Massola Junior N.S."/>
            <person name="Baroncelli R."/>
        </authorList>
    </citation>
    <scope>NUCLEOTIDE SEQUENCE [LARGE SCALE GENOMIC DNA]</scope>
    <source>
        <strain evidence="1 2">CMES1059</strain>
    </source>
</reference>
<gene>
    <name evidence="1" type="ORF">CTRU02_201398</name>
</gene>
<sequence>MLGRVRKTKSYLTIIKDRKKAMLIKYVKSRSIASDMPYTRYFYTKVPYRFSKKSIRYKTCIEAKKPYNGILVASTFRS</sequence>
<dbReference type="Proteomes" id="UP000805649">
    <property type="component" value="Unassembled WGS sequence"/>
</dbReference>
<comment type="caution">
    <text evidence="1">The sequence shown here is derived from an EMBL/GenBank/DDBJ whole genome shotgun (WGS) entry which is preliminary data.</text>
</comment>
<keyword evidence="2" id="KW-1185">Reference proteome</keyword>
<protein>
    <submittedName>
        <fullName evidence="1">Uncharacterized protein</fullName>
    </submittedName>
</protein>
<evidence type="ECO:0000313" key="1">
    <source>
        <dbReference type="EMBL" id="KAL0943511.1"/>
    </source>
</evidence>
<dbReference type="EMBL" id="VUJX02000001">
    <property type="protein sequence ID" value="KAL0943511.1"/>
    <property type="molecule type" value="Genomic_DNA"/>
</dbReference>
<evidence type="ECO:0000313" key="2">
    <source>
        <dbReference type="Proteomes" id="UP000805649"/>
    </source>
</evidence>
<proteinExistence type="predicted"/>
<accession>A0ACC3ZHA7</accession>